<dbReference type="InterPro" id="IPR013078">
    <property type="entry name" value="His_Pase_superF_clade-1"/>
</dbReference>
<dbReference type="InterPro" id="IPR029033">
    <property type="entry name" value="His_PPase_superfam"/>
</dbReference>
<keyword evidence="2" id="KW-1185">Reference proteome</keyword>
<evidence type="ECO:0000313" key="1">
    <source>
        <dbReference type="EMBL" id="GAA1237299.1"/>
    </source>
</evidence>
<sequence length="230" mass="23443">MRQPPTRIWCLRHGHSENVTAGAAGVLPGARLTALGRQQAALAATRLAGEGLAAVYVSDAVRARATGAALAAAGAPGLEVTVLPGLGEVGVGAAEGSTEPAVLARTAEVLHAWVVRRDLAPRVADGEDGHAVLARMRAAVEGVVADHPGRTVALVGHVASLTAVVSELCGGLGAEVWGAPLPHAEPFLVQWDGRGWSCTRWPWPGCSAGARVGWRAAGDGGRWVRAGPGR</sequence>
<dbReference type="Gene3D" id="3.40.50.1240">
    <property type="entry name" value="Phosphoglycerate mutase-like"/>
    <property type="match status" value="1"/>
</dbReference>
<dbReference type="RefSeq" id="WP_344441970.1">
    <property type="nucleotide sequence ID" value="NZ_BAAALF010000042.1"/>
</dbReference>
<name>A0ABN1W924_9ACTN</name>
<dbReference type="SUPFAM" id="SSF53254">
    <property type="entry name" value="Phosphoglycerate mutase-like"/>
    <property type="match status" value="1"/>
</dbReference>
<dbReference type="Proteomes" id="UP001500037">
    <property type="component" value="Unassembled WGS sequence"/>
</dbReference>
<evidence type="ECO:0000313" key="2">
    <source>
        <dbReference type="Proteomes" id="UP001500037"/>
    </source>
</evidence>
<dbReference type="CDD" id="cd07067">
    <property type="entry name" value="HP_PGM_like"/>
    <property type="match status" value="1"/>
</dbReference>
<dbReference type="Pfam" id="PF00300">
    <property type="entry name" value="His_Phos_1"/>
    <property type="match status" value="1"/>
</dbReference>
<gene>
    <name evidence="1" type="ORF">GCM10009665_29310</name>
</gene>
<dbReference type="PANTHER" id="PTHR48100:SF58">
    <property type="entry name" value="PE-PGRS FAMILY PROTEIN PE_PGRS11"/>
    <property type="match status" value="1"/>
</dbReference>
<dbReference type="SMART" id="SM00855">
    <property type="entry name" value="PGAM"/>
    <property type="match status" value="1"/>
</dbReference>
<dbReference type="EMBL" id="BAAALF010000042">
    <property type="protein sequence ID" value="GAA1237299.1"/>
    <property type="molecule type" value="Genomic_DNA"/>
</dbReference>
<organism evidence="1 2">
    <name type="scientific">Kitasatospora nipponensis</name>
    <dbReference type="NCBI Taxonomy" id="258049"/>
    <lineage>
        <taxon>Bacteria</taxon>
        <taxon>Bacillati</taxon>
        <taxon>Actinomycetota</taxon>
        <taxon>Actinomycetes</taxon>
        <taxon>Kitasatosporales</taxon>
        <taxon>Streptomycetaceae</taxon>
        <taxon>Kitasatospora</taxon>
    </lineage>
</organism>
<dbReference type="InterPro" id="IPR050275">
    <property type="entry name" value="PGM_Phosphatase"/>
</dbReference>
<reference evidence="1 2" key="1">
    <citation type="journal article" date="2019" name="Int. J. Syst. Evol. Microbiol.">
        <title>The Global Catalogue of Microorganisms (GCM) 10K type strain sequencing project: providing services to taxonomists for standard genome sequencing and annotation.</title>
        <authorList>
            <consortium name="The Broad Institute Genomics Platform"/>
            <consortium name="The Broad Institute Genome Sequencing Center for Infectious Disease"/>
            <person name="Wu L."/>
            <person name="Ma J."/>
        </authorList>
    </citation>
    <scope>NUCLEOTIDE SEQUENCE [LARGE SCALE GENOMIC DNA]</scope>
    <source>
        <strain evidence="1 2">JCM 13004</strain>
    </source>
</reference>
<proteinExistence type="predicted"/>
<evidence type="ECO:0008006" key="3">
    <source>
        <dbReference type="Google" id="ProtNLM"/>
    </source>
</evidence>
<dbReference type="PANTHER" id="PTHR48100">
    <property type="entry name" value="BROAD-SPECIFICITY PHOSPHATASE YOR283W-RELATED"/>
    <property type="match status" value="1"/>
</dbReference>
<comment type="caution">
    <text evidence="1">The sequence shown here is derived from an EMBL/GenBank/DDBJ whole genome shotgun (WGS) entry which is preliminary data.</text>
</comment>
<accession>A0ABN1W924</accession>
<protein>
    <recommendedName>
        <fullName evidence="3">Phosphoglycerate mutase</fullName>
    </recommendedName>
</protein>